<sequence>MSQEAVPVPEVGSLKRELDETVQKETPVASSEQDSKRIKLETEADSVIDTTKRQVSNGITEKDVGITEFVCKNANRINGVLKERYSDFMVNEIDMDSNVVHLLDEGIPDKRERRRERREKERQEHADADANGDVNTVAVAAPAPAAPEKPVEKKFELSEEQKAELVNIFGEEDTEKIIGLLTNGSNIETVKKFDDKEERTKIHRVIREFFQNKLETITTADNAFKIALSTNSNTRRKRDRTNESKLEHNLGPQKDFLHFVIYKENKETMEIAGILAKLLKIPIKWLKYAGTKDRRGITVQKASVEKLSVERLNSINRILKGARIGGFEYNDDPLKLGDLKGNEFIITIKDAQTNEVGKTVEESIKPILKSLSEDGFINYFGMQRFGTFSISTHQIGREILKSNWKEAVELILAEQEVVFPKSIEARKIWKNTKNPTETLRKMPRKCSAEFSILSRLEKTPKESNGEYSSNSYFTAIMGIPRNLRIMYGHSYQSYIWNVAASERIKLFGLKVVAGDLVLIKDNEDKEAEKEKKTSSSSNDPEEFDPDNDDNIQEDVKKDQYIRARVVTEDEIKENKYTIYDVVLPTPGFDVQYPENEQLRKVYSDIMAKDGLDPFNMARKVREFSLAGTYRHVMAKVEHLEYHIRHYADSTEQLVRTDLELLRLKQQAIRDNTPEMTFEQILPESEAESNDKKTAIIIKMQLGVSTYATMCLRELLTNQL</sequence>
<dbReference type="EMBL" id="BSXV01000919">
    <property type="protein sequence ID" value="GME91117.1"/>
    <property type="molecule type" value="Genomic_DNA"/>
</dbReference>
<reference evidence="1" key="1">
    <citation type="submission" date="2023-04" db="EMBL/GenBank/DDBJ databases">
        <title>Candida boidinii NBRC 1967.</title>
        <authorList>
            <person name="Ichikawa N."/>
            <person name="Sato H."/>
            <person name="Tonouchi N."/>
        </authorList>
    </citation>
    <scope>NUCLEOTIDE SEQUENCE</scope>
    <source>
        <strain evidence="1">NBRC 1967</strain>
    </source>
</reference>
<protein>
    <submittedName>
        <fullName evidence="1">Unnamed protein product</fullName>
    </submittedName>
</protein>
<gene>
    <name evidence="1" type="ORF">Cboi01_000216500</name>
</gene>
<proteinExistence type="predicted"/>
<dbReference type="Proteomes" id="UP001165101">
    <property type="component" value="Unassembled WGS sequence"/>
</dbReference>
<keyword evidence="2" id="KW-1185">Reference proteome</keyword>
<accession>A0ACB5TM91</accession>
<evidence type="ECO:0000313" key="2">
    <source>
        <dbReference type="Proteomes" id="UP001165101"/>
    </source>
</evidence>
<name>A0ACB5TM91_CANBO</name>
<comment type="caution">
    <text evidence="1">The sequence shown here is derived from an EMBL/GenBank/DDBJ whole genome shotgun (WGS) entry which is preliminary data.</text>
</comment>
<evidence type="ECO:0000313" key="1">
    <source>
        <dbReference type="EMBL" id="GME91117.1"/>
    </source>
</evidence>
<organism evidence="1 2">
    <name type="scientific">Candida boidinii</name>
    <name type="common">Yeast</name>
    <dbReference type="NCBI Taxonomy" id="5477"/>
    <lineage>
        <taxon>Eukaryota</taxon>
        <taxon>Fungi</taxon>
        <taxon>Dikarya</taxon>
        <taxon>Ascomycota</taxon>
        <taxon>Saccharomycotina</taxon>
        <taxon>Pichiomycetes</taxon>
        <taxon>Pichiales</taxon>
        <taxon>Pichiaceae</taxon>
        <taxon>Ogataea</taxon>
        <taxon>Ogataea/Candida clade</taxon>
    </lineage>
</organism>